<gene>
    <name evidence="2" type="ORF">CDAR_539381</name>
</gene>
<accession>A0AAV4WLE4</accession>
<organism evidence="2 3">
    <name type="scientific">Caerostris darwini</name>
    <dbReference type="NCBI Taxonomy" id="1538125"/>
    <lineage>
        <taxon>Eukaryota</taxon>
        <taxon>Metazoa</taxon>
        <taxon>Ecdysozoa</taxon>
        <taxon>Arthropoda</taxon>
        <taxon>Chelicerata</taxon>
        <taxon>Arachnida</taxon>
        <taxon>Araneae</taxon>
        <taxon>Araneomorphae</taxon>
        <taxon>Entelegynae</taxon>
        <taxon>Araneoidea</taxon>
        <taxon>Araneidae</taxon>
        <taxon>Caerostris</taxon>
    </lineage>
</organism>
<dbReference type="Proteomes" id="UP001054837">
    <property type="component" value="Unassembled WGS sequence"/>
</dbReference>
<evidence type="ECO:0000256" key="1">
    <source>
        <dbReference type="SAM" id="MobiDB-lite"/>
    </source>
</evidence>
<feature type="region of interest" description="Disordered" evidence="1">
    <location>
        <begin position="1"/>
        <end position="43"/>
    </location>
</feature>
<feature type="compositionally biased region" description="Basic and acidic residues" evidence="1">
    <location>
        <begin position="1"/>
        <end position="13"/>
    </location>
</feature>
<comment type="caution">
    <text evidence="2">The sequence shown here is derived from an EMBL/GenBank/DDBJ whole genome shotgun (WGS) entry which is preliminary data.</text>
</comment>
<reference evidence="2 3" key="1">
    <citation type="submission" date="2021-06" db="EMBL/GenBank/DDBJ databases">
        <title>Caerostris darwini draft genome.</title>
        <authorList>
            <person name="Kono N."/>
            <person name="Arakawa K."/>
        </authorList>
    </citation>
    <scope>NUCLEOTIDE SEQUENCE [LARGE SCALE GENOMIC DNA]</scope>
</reference>
<evidence type="ECO:0000313" key="3">
    <source>
        <dbReference type="Proteomes" id="UP001054837"/>
    </source>
</evidence>
<sequence length="90" mass="10153">MLEEMYGQREARPRNPSQGQFPLRQRQSVRVLPRRPQDERPGYPIKECRLLMGSSLIIQGAAERPRPARSRETGAPGIILGEEDLMAALA</sequence>
<evidence type="ECO:0000313" key="2">
    <source>
        <dbReference type="EMBL" id="GIY82368.1"/>
    </source>
</evidence>
<feature type="compositionally biased region" description="Polar residues" evidence="1">
    <location>
        <begin position="15"/>
        <end position="28"/>
    </location>
</feature>
<dbReference type="EMBL" id="BPLQ01014719">
    <property type="protein sequence ID" value="GIY82368.1"/>
    <property type="molecule type" value="Genomic_DNA"/>
</dbReference>
<proteinExistence type="predicted"/>
<dbReference type="AlphaFoldDB" id="A0AAV4WLE4"/>
<name>A0AAV4WLE4_9ARAC</name>
<keyword evidence="3" id="KW-1185">Reference proteome</keyword>
<protein>
    <submittedName>
        <fullName evidence="2">Uncharacterized protein</fullName>
    </submittedName>
</protein>